<sequence length="89" mass="9932">MTSANPTVTLDDEQRRQIKDIVCEILEIEPTEVTETSLFKEDHEADSLRAIEILAALERSLNITIDQAELSRMVNLAGVYTVVTEASAR</sequence>
<name>A0ABU7RT26_9ACTN</name>
<accession>A0ABU7RT26</accession>
<gene>
    <name evidence="2" type="ORF">V1633_14285</name>
</gene>
<dbReference type="Gene3D" id="1.10.1200.10">
    <property type="entry name" value="ACP-like"/>
    <property type="match status" value="1"/>
</dbReference>
<evidence type="ECO:0000313" key="2">
    <source>
        <dbReference type="EMBL" id="MEE6259652.1"/>
    </source>
</evidence>
<evidence type="ECO:0000313" key="3">
    <source>
        <dbReference type="Proteomes" id="UP001332243"/>
    </source>
</evidence>
<keyword evidence="3" id="KW-1185">Reference proteome</keyword>
<dbReference type="EMBL" id="JAZGQK010000012">
    <property type="protein sequence ID" value="MEE6259652.1"/>
    <property type="molecule type" value="Genomic_DNA"/>
</dbReference>
<proteinExistence type="predicted"/>
<dbReference type="InterPro" id="IPR036736">
    <property type="entry name" value="ACP-like_sf"/>
</dbReference>
<dbReference type="InterPro" id="IPR009081">
    <property type="entry name" value="PP-bd_ACP"/>
</dbReference>
<feature type="domain" description="Carrier" evidence="1">
    <location>
        <begin position="9"/>
        <end position="87"/>
    </location>
</feature>
<dbReference type="SUPFAM" id="SSF47336">
    <property type="entry name" value="ACP-like"/>
    <property type="match status" value="1"/>
</dbReference>
<dbReference type="PROSITE" id="PS50075">
    <property type="entry name" value="CARRIER"/>
    <property type="match status" value="1"/>
</dbReference>
<dbReference type="Pfam" id="PF00550">
    <property type="entry name" value="PP-binding"/>
    <property type="match status" value="1"/>
</dbReference>
<protein>
    <submittedName>
        <fullName evidence="2">Acyl carrier protein</fullName>
    </submittedName>
</protein>
<dbReference type="Proteomes" id="UP001332243">
    <property type="component" value="Unassembled WGS sequence"/>
</dbReference>
<evidence type="ECO:0000259" key="1">
    <source>
        <dbReference type="PROSITE" id="PS50075"/>
    </source>
</evidence>
<reference evidence="2 3" key="1">
    <citation type="submission" date="2024-01" db="EMBL/GenBank/DDBJ databases">
        <title>Genome insights into Plantactinospora sonchi sp. nov.</title>
        <authorList>
            <person name="Wang L."/>
        </authorList>
    </citation>
    <scope>NUCLEOTIDE SEQUENCE [LARGE SCALE GENOMIC DNA]</scope>
    <source>
        <strain evidence="2 3">NEAU-QY2</strain>
    </source>
</reference>
<dbReference type="RefSeq" id="WP_331214778.1">
    <property type="nucleotide sequence ID" value="NZ_JAZGQK010000012.1"/>
</dbReference>
<comment type="caution">
    <text evidence="2">The sequence shown here is derived from an EMBL/GenBank/DDBJ whole genome shotgun (WGS) entry which is preliminary data.</text>
</comment>
<organism evidence="2 3">
    <name type="scientific">Plantactinospora sonchi</name>
    <dbReference type="NCBI Taxonomy" id="1544735"/>
    <lineage>
        <taxon>Bacteria</taxon>
        <taxon>Bacillati</taxon>
        <taxon>Actinomycetota</taxon>
        <taxon>Actinomycetes</taxon>
        <taxon>Micromonosporales</taxon>
        <taxon>Micromonosporaceae</taxon>
        <taxon>Plantactinospora</taxon>
    </lineage>
</organism>